<dbReference type="GO" id="GO:0043531">
    <property type="term" value="F:ADP binding"/>
    <property type="evidence" value="ECO:0007669"/>
    <property type="project" value="InterPro"/>
</dbReference>
<dbReference type="Proteomes" id="UP000237000">
    <property type="component" value="Unassembled WGS sequence"/>
</dbReference>
<dbReference type="Gene3D" id="3.40.50.300">
    <property type="entry name" value="P-loop containing nucleotide triphosphate hydrolases"/>
    <property type="match status" value="1"/>
</dbReference>
<proteinExistence type="predicted"/>
<dbReference type="Pfam" id="PF23247">
    <property type="entry name" value="LRR_RPS2"/>
    <property type="match status" value="1"/>
</dbReference>
<evidence type="ECO:0000313" key="8">
    <source>
        <dbReference type="EMBL" id="PON96543.1"/>
    </source>
</evidence>
<keyword evidence="2" id="KW-0677">Repeat</keyword>
<feature type="domain" description="Disease resistance protein At4g27190-like leucine-rich repeats" evidence="5">
    <location>
        <begin position="727"/>
        <end position="844"/>
    </location>
</feature>
<dbReference type="Gene3D" id="3.80.10.10">
    <property type="entry name" value="Ribonuclease Inhibitor"/>
    <property type="match status" value="2"/>
</dbReference>
<sequence>MDQLQKDLRKLLSGKQYLLVLDDVWEENCEKWLKLKDLLVNGVNGSRVLVTTRSTIVAGITGTVNPYQLGILDEDRSWSLFKRMAFKHGQEPKNSDKVNIGMEIVKRCGGIPLAIRTIGSMLRFKNSDSEWFLVNKEFSNVSQQIKRNDILPTLKLSYDHLPSHLKRCFAYCRLFPKDSHIGVPTLVELWIAQGFFELSDSSYQCLEDVGYRCFTELLERSFFQEVKLNDYGTIMGCKMHDLMHDLAILVAGTECANLDLNHEGNVDKDTHHVSLDFSLNSLEKIPTPLVQASRMRTILLFDQSSKKESGINTPILDAIILKFKFLRALDLSSSGIQTVPSSIGKLKHLRYLDLSRNYKIEELPDSITNLLNLQTLKISFCSQLKELPGDIKKLVNLRHLEFSWYNRLTHMPHGLGRLTQLQTLSKYILSRSCETSPAPRLCGKLNELMTLNNLRGNLEIENLGHGNDAAAEAKDANLKEKQYLQSLFLNWEFGVDTNSTEASHGYKMSVLENLQPHMNLKNLSIINYRGAMFSSWLSSLTNLVDLSLINCVNCQYPVPLSQFHSLKRLRIINFPFLKHISDDGDDSFYLSFTPMTIVLPSLQHWLEELPNLRGWWSKDLYHVVCGEVGDSFAAITTIPPVEGNVRLLPSFPCLSKLVIRKCPLLTFMPLYPHLEEKLDLRETSLKPFQETMMSTINTGPSSLLSPLSKLRNLHIESRYEDLQFLKDSSKSLTSLKRLGLSKCFGLKDLYPVIQNLASLQELSIGDCEDLDMLTSDNSIFWKAFNGRLHSLKLSSFQKMVALPHGIQYVTSLKELSIWYCESLTTIPEWIIDLKSLKKLEVWNCPSLTSLPEGIQRLTSNRLENVPSYCRDAEGKQASFGLRLLICLI</sequence>
<dbReference type="PRINTS" id="PR00364">
    <property type="entry name" value="DISEASERSIST"/>
</dbReference>
<dbReference type="FunFam" id="1.10.10.10:FF:000322">
    <property type="entry name" value="Probable disease resistance protein At1g63360"/>
    <property type="match status" value="1"/>
</dbReference>
<dbReference type="Gene3D" id="1.10.8.430">
    <property type="entry name" value="Helical domain of apoptotic protease-activating factors"/>
    <property type="match status" value="1"/>
</dbReference>
<name>A0A2P5FFH4_TREOI</name>
<evidence type="ECO:0000256" key="3">
    <source>
        <dbReference type="ARBA" id="ARBA00022821"/>
    </source>
</evidence>
<dbReference type="SUPFAM" id="SSF52058">
    <property type="entry name" value="L domain-like"/>
    <property type="match status" value="1"/>
</dbReference>
<evidence type="ECO:0000313" key="9">
    <source>
        <dbReference type="Proteomes" id="UP000237000"/>
    </source>
</evidence>
<dbReference type="PANTHER" id="PTHR36766">
    <property type="entry name" value="PLANT BROAD-SPECTRUM MILDEW RESISTANCE PROTEIN RPW8"/>
    <property type="match status" value="1"/>
</dbReference>
<keyword evidence="1" id="KW-0433">Leucine-rich repeat</keyword>
<keyword evidence="3" id="KW-0611">Plant defense</keyword>
<dbReference type="Pfam" id="PF25019">
    <property type="entry name" value="LRR_R13L1-DRL21"/>
    <property type="match status" value="1"/>
</dbReference>
<gene>
    <name evidence="8" type="ORF">TorRG33x02_075240</name>
</gene>
<evidence type="ECO:0000259" key="5">
    <source>
        <dbReference type="Pfam" id="PF23247"/>
    </source>
</evidence>
<keyword evidence="9" id="KW-1185">Reference proteome</keyword>
<dbReference type="InterPro" id="IPR001611">
    <property type="entry name" value="Leu-rich_rpt"/>
</dbReference>
<dbReference type="SMART" id="SM00367">
    <property type="entry name" value="LRR_CC"/>
    <property type="match status" value="4"/>
</dbReference>
<dbReference type="Pfam" id="PF13855">
    <property type="entry name" value="LRR_8"/>
    <property type="match status" value="1"/>
</dbReference>
<organism evidence="8 9">
    <name type="scientific">Trema orientale</name>
    <name type="common">Charcoal tree</name>
    <name type="synonym">Celtis orientalis</name>
    <dbReference type="NCBI Taxonomy" id="63057"/>
    <lineage>
        <taxon>Eukaryota</taxon>
        <taxon>Viridiplantae</taxon>
        <taxon>Streptophyta</taxon>
        <taxon>Embryophyta</taxon>
        <taxon>Tracheophyta</taxon>
        <taxon>Spermatophyta</taxon>
        <taxon>Magnoliopsida</taxon>
        <taxon>eudicotyledons</taxon>
        <taxon>Gunneridae</taxon>
        <taxon>Pentapetalae</taxon>
        <taxon>rosids</taxon>
        <taxon>fabids</taxon>
        <taxon>Rosales</taxon>
        <taxon>Cannabaceae</taxon>
        <taxon>Trema</taxon>
    </lineage>
</organism>
<dbReference type="SUPFAM" id="SSF52540">
    <property type="entry name" value="P-loop containing nucleoside triphosphate hydrolases"/>
    <property type="match status" value="1"/>
</dbReference>
<dbReference type="InterPro" id="IPR006553">
    <property type="entry name" value="Leu-rich_rpt_Cys-con_subtyp"/>
</dbReference>
<dbReference type="Gene3D" id="1.10.10.10">
    <property type="entry name" value="Winged helix-like DNA-binding domain superfamily/Winged helix DNA-binding domain"/>
    <property type="match status" value="1"/>
</dbReference>
<evidence type="ECO:0000256" key="1">
    <source>
        <dbReference type="ARBA" id="ARBA00022614"/>
    </source>
</evidence>
<dbReference type="InterPro" id="IPR027417">
    <property type="entry name" value="P-loop_NTPase"/>
</dbReference>
<dbReference type="InParanoid" id="A0A2P5FFH4"/>
<dbReference type="InterPro" id="IPR002182">
    <property type="entry name" value="NB-ARC"/>
</dbReference>
<dbReference type="GO" id="GO:0006952">
    <property type="term" value="P:defense response"/>
    <property type="evidence" value="ECO:0007669"/>
    <property type="project" value="UniProtKB-KW"/>
</dbReference>
<dbReference type="OrthoDB" id="5279713at2759"/>
<dbReference type="InterPro" id="IPR036388">
    <property type="entry name" value="WH-like_DNA-bd_sf"/>
</dbReference>
<evidence type="ECO:0000259" key="6">
    <source>
        <dbReference type="Pfam" id="PF23559"/>
    </source>
</evidence>
<comment type="caution">
    <text evidence="8">The sequence shown here is derived from an EMBL/GenBank/DDBJ whole genome shotgun (WGS) entry which is preliminary data.</text>
</comment>
<dbReference type="InterPro" id="IPR042197">
    <property type="entry name" value="Apaf_helical"/>
</dbReference>
<dbReference type="PROSITE" id="PS51450">
    <property type="entry name" value="LRR"/>
    <property type="match status" value="1"/>
</dbReference>
<dbReference type="AlphaFoldDB" id="A0A2P5FFH4"/>
<evidence type="ECO:0000256" key="2">
    <source>
        <dbReference type="ARBA" id="ARBA00022737"/>
    </source>
</evidence>
<dbReference type="EMBL" id="JXTC01000037">
    <property type="protein sequence ID" value="PON96543.1"/>
    <property type="molecule type" value="Genomic_DNA"/>
</dbReference>
<feature type="domain" description="NB-ARC" evidence="4">
    <location>
        <begin position="4"/>
        <end position="88"/>
    </location>
</feature>
<dbReference type="Pfam" id="PF00931">
    <property type="entry name" value="NB-ARC"/>
    <property type="match status" value="1"/>
</dbReference>
<dbReference type="Pfam" id="PF23559">
    <property type="entry name" value="WHD_DRP"/>
    <property type="match status" value="1"/>
</dbReference>
<dbReference type="InterPro" id="IPR032675">
    <property type="entry name" value="LRR_dom_sf"/>
</dbReference>
<feature type="domain" description="Disease resistance protein winged helix" evidence="6">
    <location>
        <begin position="174"/>
        <end position="247"/>
    </location>
</feature>
<dbReference type="InterPro" id="IPR056789">
    <property type="entry name" value="LRR_R13L1-DRL21"/>
</dbReference>
<evidence type="ECO:0000259" key="7">
    <source>
        <dbReference type="Pfam" id="PF25019"/>
    </source>
</evidence>
<accession>A0A2P5FFH4</accession>
<reference evidence="9" key="1">
    <citation type="submission" date="2016-06" db="EMBL/GenBank/DDBJ databases">
        <title>Parallel loss of symbiosis genes in relatives of nitrogen-fixing non-legume Parasponia.</title>
        <authorList>
            <person name="Van Velzen R."/>
            <person name="Holmer R."/>
            <person name="Bu F."/>
            <person name="Rutten L."/>
            <person name="Van Zeijl A."/>
            <person name="Liu W."/>
            <person name="Santuari L."/>
            <person name="Cao Q."/>
            <person name="Sharma T."/>
            <person name="Shen D."/>
            <person name="Roswanjaya Y."/>
            <person name="Wardhani T."/>
            <person name="Kalhor M.S."/>
            <person name="Jansen J."/>
            <person name="Van den Hoogen J."/>
            <person name="Gungor B."/>
            <person name="Hartog M."/>
            <person name="Hontelez J."/>
            <person name="Verver J."/>
            <person name="Yang W.-C."/>
            <person name="Schijlen E."/>
            <person name="Repin R."/>
            <person name="Schilthuizen M."/>
            <person name="Schranz E."/>
            <person name="Heidstra R."/>
            <person name="Miyata K."/>
            <person name="Fedorova E."/>
            <person name="Kohlen W."/>
            <person name="Bisseling T."/>
            <person name="Smit S."/>
            <person name="Geurts R."/>
        </authorList>
    </citation>
    <scope>NUCLEOTIDE SEQUENCE [LARGE SCALE GENOMIC DNA]</scope>
    <source>
        <strain evidence="9">cv. RG33-2</strain>
    </source>
</reference>
<dbReference type="PANTHER" id="PTHR36766:SF38">
    <property type="entry name" value="DISEASE RESISTANCE PROTEIN RGA3"/>
    <property type="match status" value="1"/>
</dbReference>
<dbReference type="InterPro" id="IPR058922">
    <property type="entry name" value="WHD_DRP"/>
</dbReference>
<evidence type="ECO:0000259" key="4">
    <source>
        <dbReference type="Pfam" id="PF00931"/>
    </source>
</evidence>
<feature type="domain" description="R13L1/DRL21-like LRR repeat region" evidence="7">
    <location>
        <begin position="445"/>
        <end position="573"/>
    </location>
</feature>
<dbReference type="InterPro" id="IPR057135">
    <property type="entry name" value="At4g27190-like_LRR"/>
</dbReference>
<protein>
    <submittedName>
        <fullName evidence="8">NB-ARC domain, LRR domain containing protein</fullName>
    </submittedName>
</protein>